<organism evidence="1 2">
    <name type="scientific">Cyclocybe aegerita</name>
    <name type="common">Black poplar mushroom</name>
    <name type="synonym">Agrocybe aegerita</name>
    <dbReference type="NCBI Taxonomy" id="1973307"/>
    <lineage>
        <taxon>Eukaryota</taxon>
        <taxon>Fungi</taxon>
        <taxon>Dikarya</taxon>
        <taxon>Basidiomycota</taxon>
        <taxon>Agaricomycotina</taxon>
        <taxon>Agaricomycetes</taxon>
        <taxon>Agaricomycetidae</taxon>
        <taxon>Agaricales</taxon>
        <taxon>Agaricineae</taxon>
        <taxon>Bolbitiaceae</taxon>
        <taxon>Cyclocybe</taxon>
    </lineage>
</organism>
<sequence>MAELGGAAIGGLSNLAAATIAHSASFSARHDQCYELQAELMERLSQNFEVLRRKEDICDTEYYTYLEMRERAKESARAYRESIRTYKDVALLNFLRKRKAKHQVRQMKEEMRVANQSLRDHYHDSMSECFDVSSIKGESGSRPGSALYGEFIREWADGVLVVPMQQEEENVDFFEEQSVHRICGSGSSVGNPSYFLVAKP</sequence>
<dbReference type="Proteomes" id="UP000467700">
    <property type="component" value="Unassembled WGS sequence"/>
</dbReference>
<keyword evidence="2" id="KW-1185">Reference proteome</keyword>
<protein>
    <submittedName>
        <fullName evidence="1">Uncharacterized protein</fullName>
    </submittedName>
</protein>
<dbReference type="EMBL" id="CACVBS010000032">
    <property type="protein sequence ID" value="CAA7261314.1"/>
    <property type="molecule type" value="Genomic_DNA"/>
</dbReference>
<comment type="caution">
    <text evidence="1">The sequence shown here is derived from an EMBL/GenBank/DDBJ whole genome shotgun (WGS) entry which is preliminary data.</text>
</comment>
<dbReference type="AlphaFoldDB" id="A0A8S0W3T6"/>
<reference evidence="1 2" key="1">
    <citation type="submission" date="2020-01" db="EMBL/GenBank/DDBJ databases">
        <authorList>
            <person name="Gupta K D."/>
        </authorList>
    </citation>
    <scope>NUCLEOTIDE SEQUENCE [LARGE SCALE GENOMIC DNA]</scope>
</reference>
<name>A0A8S0W3T6_CYCAE</name>
<accession>A0A8S0W3T6</accession>
<gene>
    <name evidence="1" type="ORF">AAE3_LOCUS3511</name>
</gene>
<proteinExistence type="predicted"/>
<evidence type="ECO:0000313" key="1">
    <source>
        <dbReference type="EMBL" id="CAA7261314.1"/>
    </source>
</evidence>
<evidence type="ECO:0000313" key="2">
    <source>
        <dbReference type="Proteomes" id="UP000467700"/>
    </source>
</evidence>
<dbReference type="OrthoDB" id="10406344at2759"/>